<proteinExistence type="predicted"/>
<dbReference type="Proteomes" id="UP000028134">
    <property type="component" value="Unassembled WGS sequence"/>
</dbReference>
<accession>A0A078QSZ7</accession>
<keyword evidence="1" id="KW-0472">Membrane</keyword>
<evidence type="ECO:0008006" key="4">
    <source>
        <dbReference type="Google" id="ProtNLM"/>
    </source>
</evidence>
<keyword evidence="1" id="KW-0812">Transmembrane</keyword>
<name>A0A078QSZ7_PHOVU</name>
<reference evidence="2 3" key="1">
    <citation type="submission" date="2014-04" db="EMBL/GenBank/DDBJ databases">
        <authorList>
            <person name="Sears C."/>
            <person name="Carroll K."/>
            <person name="Sack B.R."/>
            <person name="Qadri F."/>
            <person name="Myers L.L."/>
            <person name="Chung G.-T."/>
            <person name="Escheverria P."/>
            <person name="Fraser C.M."/>
            <person name="Sadzewicz L."/>
            <person name="Shefchek K.A."/>
            <person name="Tallon L."/>
            <person name="Das S.P."/>
            <person name="Daugherty S."/>
            <person name="Mongodin E.F."/>
        </authorList>
    </citation>
    <scope>NUCLEOTIDE SEQUENCE [LARGE SCALE GENOMIC DNA]</scope>
    <source>
        <strain evidence="3">3775 SL(B) 10 (iv)</strain>
    </source>
</reference>
<evidence type="ECO:0000313" key="2">
    <source>
        <dbReference type="EMBL" id="KDS24807.1"/>
    </source>
</evidence>
<keyword evidence="1" id="KW-1133">Transmembrane helix</keyword>
<gene>
    <name evidence="2" type="ORF">M097_4519</name>
</gene>
<dbReference type="AlphaFoldDB" id="A0A078QSZ7"/>
<feature type="transmembrane region" description="Helical" evidence="1">
    <location>
        <begin position="43"/>
        <end position="69"/>
    </location>
</feature>
<evidence type="ECO:0000313" key="3">
    <source>
        <dbReference type="Proteomes" id="UP000028134"/>
    </source>
</evidence>
<protein>
    <recommendedName>
        <fullName evidence="4">Mobilization protein</fullName>
    </recommendedName>
</protein>
<dbReference type="EMBL" id="JNHI01000075">
    <property type="protein sequence ID" value="KDS24807.1"/>
    <property type="molecule type" value="Genomic_DNA"/>
</dbReference>
<dbReference type="PATRIC" id="fig|1339350.3.peg.4291"/>
<dbReference type="RefSeq" id="WP_032946531.1">
    <property type="nucleotide sequence ID" value="NZ_JNHI01000075.1"/>
</dbReference>
<sequence>MYLKKFEYFILDSSVAGTLLLIALAIRIEAVNAGFDQFSSNIIFISVFIISTGLYISMQIALYEIIIYLCHHSKSLSIHEHLNDSVIEPEQAFMEYEKLRSNTIIEQKRTNDKKLELVHIYIHQTMAAYTSQENLQRLCAYISDFFQDKTAIDIIPIKVDSKLKAIDVMHLGWNIGKALGKRRSYTAEFIKKVFADTMKENEINTIIKKMSHSETECLIKLNPDIIQ</sequence>
<organism evidence="2 3">
    <name type="scientific">Phocaeicola vulgatus str. 3775 SL</name>
    <name type="common">B</name>
    <name type="synonym">iv</name>
    <dbReference type="NCBI Taxonomy" id="1339350"/>
    <lineage>
        <taxon>Bacteria</taxon>
        <taxon>Pseudomonadati</taxon>
        <taxon>Bacteroidota</taxon>
        <taxon>Bacteroidia</taxon>
        <taxon>Bacteroidales</taxon>
        <taxon>Bacteroidaceae</taxon>
        <taxon>Phocaeicola</taxon>
    </lineage>
</organism>
<comment type="caution">
    <text evidence="2">The sequence shown here is derived from an EMBL/GenBank/DDBJ whole genome shotgun (WGS) entry which is preliminary data.</text>
</comment>
<evidence type="ECO:0000256" key="1">
    <source>
        <dbReference type="SAM" id="Phobius"/>
    </source>
</evidence>